<dbReference type="RefSeq" id="WP_207106596.1">
    <property type="nucleotide sequence ID" value="NZ_JAFLVR010000001.1"/>
</dbReference>
<proteinExistence type="predicted"/>
<comment type="caution">
    <text evidence="1">The sequence shown here is derived from an EMBL/GenBank/DDBJ whole genome shotgun (WGS) entry which is preliminary data.</text>
</comment>
<evidence type="ECO:0000313" key="1">
    <source>
        <dbReference type="EMBL" id="MBO0450784.1"/>
    </source>
</evidence>
<keyword evidence="2" id="KW-1185">Reference proteome</keyword>
<dbReference type="Proteomes" id="UP000664495">
    <property type="component" value="Unassembled WGS sequence"/>
</dbReference>
<organism evidence="1 2">
    <name type="scientific">Candidatus Enterococcus murrayae</name>
    <dbReference type="NCBI Taxonomy" id="2815321"/>
    <lineage>
        <taxon>Bacteria</taxon>
        <taxon>Bacillati</taxon>
        <taxon>Bacillota</taxon>
        <taxon>Bacilli</taxon>
        <taxon>Lactobacillales</taxon>
        <taxon>Enterococcaceae</taxon>
        <taxon>Enterococcus</taxon>
    </lineage>
</organism>
<protein>
    <submittedName>
        <fullName evidence="1">Uncharacterized protein</fullName>
    </submittedName>
</protein>
<sequence>MPKYKSKDKYSINEEGQKVYSITPTIYVGKGTLDNGEEFELLTTWGQSPVIRFANGDEVSWSWSELANEAMRLKTEKEGEK</sequence>
<accession>A0ABS3HBF1</accession>
<dbReference type="EMBL" id="JAFLVR010000001">
    <property type="protein sequence ID" value="MBO0450784.1"/>
    <property type="molecule type" value="Genomic_DNA"/>
</dbReference>
<name>A0ABS3HBF1_9ENTE</name>
<evidence type="ECO:0000313" key="2">
    <source>
        <dbReference type="Proteomes" id="UP000664495"/>
    </source>
</evidence>
<reference evidence="1 2" key="1">
    <citation type="submission" date="2021-03" db="EMBL/GenBank/DDBJ databases">
        <title>Enterococcal diversity collection.</title>
        <authorList>
            <person name="Gilmore M.S."/>
            <person name="Schwartzman J."/>
            <person name="Van Tyne D."/>
            <person name="Martin M."/>
            <person name="Earl A.M."/>
            <person name="Manson A.L."/>
            <person name="Straub T."/>
            <person name="Salamzade R."/>
            <person name="Saavedra J."/>
            <person name="Lebreton F."/>
            <person name="Prichula J."/>
            <person name="Schaufler K."/>
            <person name="Gaca A."/>
            <person name="Sgardioli B."/>
            <person name="Wagenaar J."/>
            <person name="Strong T."/>
        </authorList>
    </citation>
    <scope>NUCLEOTIDE SEQUENCE [LARGE SCALE GENOMIC DNA]</scope>
    <source>
        <strain evidence="1 2">MJM16</strain>
    </source>
</reference>
<gene>
    <name evidence="1" type="ORF">JZO85_00790</name>
</gene>